<dbReference type="Proteomes" id="UP000192775">
    <property type="component" value="Chromosome"/>
</dbReference>
<protein>
    <submittedName>
        <fullName evidence="3">Uncharacterized protein</fullName>
    </submittedName>
</protein>
<evidence type="ECO:0000313" key="4">
    <source>
        <dbReference type="Proteomes" id="UP000192775"/>
    </source>
</evidence>
<organism evidence="3 4">
    <name type="scientific">Cnuibacter physcomitrellae</name>
    <dbReference type="NCBI Taxonomy" id="1619308"/>
    <lineage>
        <taxon>Bacteria</taxon>
        <taxon>Bacillati</taxon>
        <taxon>Actinomycetota</taxon>
        <taxon>Actinomycetes</taxon>
        <taxon>Micrococcales</taxon>
        <taxon>Microbacteriaceae</taxon>
        <taxon>Cnuibacter</taxon>
    </lineage>
</organism>
<keyword evidence="2" id="KW-0804">Transcription</keyword>
<sequence>MTDDYRDWDAAYVLGALAPDERREYERHLEGCAECRTQVAELAGMPGILGAVTPEEAVALVTDDSTGMRDEAPPSLVRSLATSVRVRRRRLRRRVVAGSVAAGLALAALGVGAGILLAPSIPWEPGATTYAMQSTVPDSVEARIAVTAKSWGTRFDWNCSYGTWADEGVSADYDLVVTDVDGHDTVVATWTAAGARTGNLTASTSIPVDRIRSVEIRFPDSDEALAEANLTA</sequence>
<proteinExistence type="predicted"/>
<dbReference type="STRING" id="1619308.B5808_12140"/>
<reference evidence="3 4" key="1">
    <citation type="submission" date="2017-04" db="EMBL/GenBank/DDBJ databases">
        <authorList>
            <person name="Afonso C.L."/>
            <person name="Miller P.J."/>
            <person name="Scott M.A."/>
            <person name="Spackman E."/>
            <person name="Goraichik I."/>
            <person name="Dimitrov K.M."/>
            <person name="Suarez D.L."/>
            <person name="Swayne D.E."/>
        </authorList>
    </citation>
    <scope>NUCLEOTIDE SEQUENCE [LARGE SCALE GENOMIC DNA]</scope>
    <source>
        <strain evidence="4">XA(T)</strain>
    </source>
</reference>
<dbReference type="Pfam" id="PF13490">
    <property type="entry name" value="zf-HC2"/>
    <property type="match status" value="1"/>
</dbReference>
<dbReference type="EMBL" id="CP020715">
    <property type="protein sequence ID" value="ARJ05892.1"/>
    <property type="molecule type" value="Genomic_DNA"/>
</dbReference>
<dbReference type="KEGG" id="cphy:B5808_12140"/>
<dbReference type="Gene3D" id="1.10.10.1320">
    <property type="entry name" value="Anti-sigma factor, zinc-finger domain"/>
    <property type="match status" value="1"/>
</dbReference>
<dbReference type="InterPro" id="IPR027383">
    <property type="entry name" value="Znf_put"/>
</dbReference>
<name>A0A1X9LN43_9MICO</name>
<dbReference type="AlphaFoldDB" id="A0A1X9LN43"/>
<keyword evidence="4" id="KW-1185">Reference proteome</keyword>
<gene>
    <name evidence="3" type="ORF">B5808_12140</name>
</gene>
<dbReference type="InterPro" id="IPR041916">
    <property type="entry name" value="Anti_sigma_zinc_sf"/>
</dbReference>
<evidence type="ECO:0000313" key="3">
    <source>
        <dbReference type="EMBL" id="ARJ05892.1"/>
    </source>
</evidence>
<accession>A0A1X9LN43</accession>
<evidence type="ECO:0000256" key="1">
    <source>
        <dbReference type="ARBA" id="ARBA00023015"/>
    </source>
</evidence>
<evidence type="ECO:0000256" key="2">
    <source>
        <dbReference type="ARBA" id="ARBA00023163"/>
    </source>
</evidence>
<dbReference type="RefSeq" id="WP_085020030.1">
    <property type="nucleotide sequence ID" value="NZ_BMHD01000001.1"/>
</dbReference>
<keyword evidence="1" id="KW-0805">Transcription regulation</keyword>